<comment type="subcellular location">
    <subcellularLocation>
        <location evidence="1">Cytoplasm</location>
    </subcellularLocation>
</comment>
<dbReference type="InterPro" id="IPR023101">
    <property type="entry name" value="AF1862-like_dom_sf"/>
</dbReference>
<protein>
    <recommendedName>
        <fullName evidence="5">CRISPR type III-B/RAMP module-associated protein Cmr5</fullName>
    </recommendedName>
</protein>
<evidence type="ECO:0000256" key="2">
    <source>
        <dbReference type="ARBA" id="ARBA00006161"/>
    </source>
</evidence>
<dbReference type="OrthoDB" id="285848at2"/>
<evidence type="ECO:0000313" key="6">
    <source>
        <dbReference type="EMBL" id="ASV72886.1"/>
    </source>
</evidence>
<evidence type="ECO:0000256" key="5">
    <source>
        <dbReference type="ARBA" id="ARBA00030001"/>
    </source>
</evidence>
<comment type="similarity">
    <text evidence="2">Belongs to the CRISPR system Cmr5 family.</text>
</comment>
<keyword evidence="4" id="KW-0051">Antiviral defense</keyword>
<dbReference type="Pfam" id="PF09701">
    <property type="entry name" value="Cas_Cmr5"/>
    <property type="match status" value="1"/>
</dbReference>
<dbReference type="GO" id="GO:0051607">
    <property type="term" value="P:defense response to virus"/>
    <property type="evidence" value="ECO:0007669"/>
    <property type="project" value="UniProtKB-KW"/>
</dbReference>
<sequence length="144" mass="16122">MANATKPEKKTLDQRRAEHAWQAVQAVNPNKKDQEAKKKFEEFCRQAKKLPVRIIASGLGQALAFLKAKNYAPKLLVALGDWVLDKRINPDSKKPEPDDMALLKAVVEGDAEFLRWATDEVLAYLQWLVRFADAEGSEGSATTD</sequence>
<evidence type="ECO:0000256" key="3">
    <source>
        <dbReference type="ARBA" id="ARBA00022490"/>
    </source>
</evidence>
<organism evidence="6 7">
    <name type="scientific">Thermogutta terrifontis</name>
    <dbReference type="NCBI Taxonomy" id="1331910"/>
    <lineage>
        <taxon>Bacteria</taxon>
        <taxon>Pseudomonadati</taxon>
        <taxon>Planctomycetota</taxon>
        <taxon>Planctomycetia</taxon>
        <taxon>Pirellulales</taxon>
        <taxon>Thermoguttaceae</taxon>
        <taxon>Thermogutta</taxon>
    </lineage>
</organism>
<dbReference type="KEGG" id="ttf:THTE_0284"/>
<keyword evidence="3" id="KW-0963">Cytoplasm</keyword>
<dbReference type="AlphaFoldDB" id="A0A286RA93"/>
<accession>A0A286RA93</accession>
<evidence type="ECO:0000256" key="4">
    <source>
        <dbReference type="ARBA" id="ARBA00023118"/>
    </source>
</evidence>
<keyword evidence="7" id="KW-1185">Reference proteome</keyword>
<dbReference type="Proteomes" id="UP000215086">
    <property type="component" value="Chromosome"/>
</dbReference>
<gene>
    <name evidence="6" type="ORF">THTE_0284</name>
</gene>
<dbReference type="EMBL" id="CP018477">
    <property type="protein sequence ID" value="ASV72886.1"/>
    <property type="molecule type" value="Genomic_DNA"/>
</dbReference>
<dbReference type="InterPro" id="IPR010160">
    <property type="entry name" value="CRISPR-assoc_prot_Cmr5"/>
</dbReference>
<dbReference type="Gene3D" id="1.10.520.30">
    <property type="entry name" value="AF1862-like domain"/>
    <property type="match status" value="1"/>
</dbReference>
<dbReference type="GO" id="GO:0005737">
    <property type="term" value="C:cytoplasm"/>
    <property type="evidence" value="ECO:0007669"/>
    <property type="project" value="UniProtKB-SubCell"/>
</dbReference>
<dbReference type="SUPFAM" id="SSF158568">
    <property type="entry name" value="AF1862-like"/>
    <property type="match status" value="1"/>
</dbReference>
<evidence type="ECO:0000313" key="7">
    <source>
        <dbReference type="Proteomes" id="UP000215086"/>
    </source>
</evidence>
<evidence type="ECO:0000256" key="1">
    <source>
        <dbReference type="ARBA" id="ARBA00004496"/>
    </source>
</evidence>
<reference evidence="6 7" key="1">
    <citation type="journal article" name="Front. Microbiol.">
        <title>Sugar Metabolism of the First Thermophilic Planctomycete Thermogutta terrifontis: Comparative Genomic and Transcriptomic Approaches.</title>
        <authorList>
            <person name="Elcheninov A.G."/>
            <person name="Menzel P."/>
            <person name="Gudbergsdottir S.R."/>
            <person name="Slesarev A.I."/>
            <person name="Kadnikov V.V."/>
            <person name="Krogh A."/>
            <person name="Bonch-Osmolovskaya E.A."/>
            <person name="Peng X."/>
            <person name="Kublanov I.V."/>
        </authorList>
    </citation>
    <scope>NUCLEOTIDE SEQUENCE [LARGE SCALE GENOMIC DNA]</scope>
    <source>
        <strain evidence="6 7">R1</strain>
    </source>
</reference>
<dbReference type="RefSeq" id="WP_157731580.1">
    <property type="nucleotide sequence ID" value="NZ_CP018477.1"/>
</dbReference>
<dbReference type="NCBIfam" id="TIGR01881">
    <property type="entry name" value="cas_Cmr5"/>
    <property type="match status" value="1"/>
</dbReference>
<name>A0A286RA93_9BACT</name>
<proteinExistence type="inferred from homology"/>